<dbReference type="SUPFAM" id="SSF55874">
    <property type="entry name" value="ATPase domain of HSP90 chaperone/DNA topoisomerase II/histidine kinase"/>
    <property type="match status" value="1"/>
</dbReference>
<name>A0A1T5C7E6_9FIRM</name>
<dbReference type="PROSITE" id="PS50109">
    <property type="entry name" value="HIS_KIN"/>
    <property type="match status" value="1"/>
</dbReference>
<feature type="transmembrane region" description="Helical" evidence="11">
    <location>
        <begin position="162"/>
        <end position="185"/>
    </location>
</feature>
<sequence length="459" mass="51236">MKIKNQLIIIIIAILSVGVLIQSFIASKYIDNYFNSYIMQEYNQNIARISLIAQEIIADKESSSSSRPMMSQMAYRRTLSSYMSDPIVEINIYSNQGRLLFTSSGAMGQGHMNSGNNQEDSLELEADIFDVSNDENQKIGNLEIIRNKDVKNWQTSVLFNKALYSGAAIAFISVAIIAGLIIWIVSAKFSKQLIDTAYYASKIEQDDQVDIALSETVEIKQIQLTLLNLASRLKLKTKIRKEKADKLSHETRTPLTILKSNIEAAIDEVIVLDEQNLNLCLEQIDTLSEMMTNISDIITDDSDDTSVELSELDLTKEIKNIIKSLSLQYSKKNIALTSSLSNELVIHSDKNKINQSVYNLLTNAYKFTPYGGKVDISVKKLDNSVTIEVADSGMGVKQEELDKIFTAYYRSNEHKETQGDGLGLYIVSTNMVLLGGSASAYINESKGLTVKLEIPLKHC</sequence>
<dbReference type="InterPro" id="IPR036890">
    <property type="entry name" value="HATPase_C_sf"/>
</dbReference>
<gene>
    <name evidence="13" type="ORF">SAMN02745120_2079</name>
</gene>
<evidence type="ECO:0000259" key="12">
    <source>
        <dbReference type="PROSITE" id="PS50109"/>
    </source>
</evidence>
<dbReference type="InterPro" id="IPR050428">
    <property type="entry name" value="TCS_sensor_his_kinase"/>
</dbReference>
<evidence type="ECO:0000256" key="11">
    <source>
        <dbReference type="SAM" id="Phobius"/>
    </source>
</evidence>
<dbReference type="GO" id="GO:0000155">
    <property type="term" value="F:phosphorelay sensor kinase activity"/>
    <property type="evidence" value="ECO:0007669"/>
    <property type="project" value="InterPro"/>
</dbReference>
<keyword evidence="9" id="KW-0902">Two-component regulatory system</keyword>
<comment type="catalytic activity">
    <reaction evidence="1">
        <text>ATP + protein L-histidine = ADP + protein N-phospho-L-histidine.</text>
        <dbReference type="EC" id="2.7.13.3"/>
    </reaction>
</comment>
<evidence type="ECO:0000256" key="2">
    <source>
        <dbReference type="ARBA" id="ARBA00004370"/>
    </source>
</evidence>
<evidence type="ECO:0000256" key="8">
    <source>
        <dbReference type="ARBA" id="ARBA00022989"/>
    </source>
</evidence>
<keyword evidence="14" id="KW-1185">Reference proteome</keyword>
<evidence type="ECO:0000313" key="14">
    <source>
        <dbReference type="Proteomes" id="UP000243406"/>
    </source>
</evidence>
<reference evidence="14" key="1">
    <citation type="submission" date="2017-02" db="EMBL/GenBank/DDBJ databases">
        <authorList>
            <person name="Varghese N."/>
            <person name="Submissions S."/>
        </authorList>
    </citation>
    <scope>NUCLEOTIDE SEQUENCE [LARGE SCALE GENOMIC DNA]</scope>
    <source>
        <strain evidence="14">ATCC 35199</strain>
    </source>
</reference>
<dbReference type="Proteomes" id="UP000243406">
    <property type="component" value="Unassembled WGS sequence"/>
</dbReference>
<dbReference type="Gene3D" id="1.10.287.130">
    <property type="match status" value="1"/>
</dbReference>
<dbReference type="RefSeq" id="WP_159446447.1">
    <property type="nucleotide sequence ID" value="NZ_FUYN01000004.1"/>
</dbReference>
<evidence type="ECO:0000313" key="13">
    <source>
        <dbReference type="EMBL" id="SKB55502.1"/>
    </source>
</evidence>
<evidence type="ECO:0000256" key="5">
    <source>
        <dbReference type="ARBA" id="ARBA00022679"/>
    </source>
</evidence>
<dbReference type="PANTHER" id="PTHR45436:SF5">
    <property type="entry name" value="SENSOR HISTIDINE KINASE TRCS"/>
    <property type="match status" value="1"/>
</dbReference>
<dbReference type="InterPro" id="IPR036097">
    <property type="entry name" value="HisK_dim/P_sf"/>
</dbReference>
<dbReference type="CDD" id="cd00082">
    <property type="entry name" value="HisKA"/>
    <property type="match status" value="1"/>
</dbReference>
<evidence type="ECO:0000256" key="6">
    <source>
        <dbReference type="ARBA" id="ARBA00022692"/>
    </source>
</evidence>
<comment type="subcellular location">
    <subcellularLocation>
        <location evidence="2">Membrane</location>
    </subcellularLocation>
</comment>
<keyword evidence="7 13" id="KW-0418">Kinase</keyword>
<keyword evidence="8 11" id="KW-1133">Transmembrane helix</keyword>
<keyword evidence="4" id="KW-0597">Phosphoprotein</keyword>
<dbReference type="SUPFAM" id="SSF47384">
    <property type="entry name" value="Homodimeric domain of signal transducing histidine kinase"/>
    <property type="match status" value="1"/>
</dbReference>
<dbReference type="InterPro" id="IPR003594">
    <property type="entry name" value="HATPase_dom"/>
</dbReference>
<dbReference type="PRINTS" id="PR00344">
    <property type="entry name" value="BCTRLSENSOR"/>
</dbReference>
<dbReference type="OrthoDB" id="9813394at2"/>
<evidence type="ECO:0000256" key="9">
    <source>
        <dbReference type="ARBA" id="ARBA00023012"/>
    </source>
</evidence>
<keyword evidence="10 11" id="KW-0472">Membrane</keyword>
<dbReference type="InterPro" id="IPR003661">
    <property type="entry name" value="HisK_dim/P_dom"/>
</dbReference>
<accession>A0A1T5C7E6</accession>
<protein>
    <recommendedName>
        <fullName evidence="3">histidine kinase</fullName>
        <ecNumber evidence="3">2.7.13.3</ecNumber>
    </recommendedName>
</protein>
<dbReference type="InterPro" id="IPR004358">
    <property type="entry name" value="Sig_transdc_His_kin-like_C"/>
</dbReference>
<evidence type="ECO:0000256" key="3">
    <source>
        <dbReference type="ARBA" id="ARBA00012438"/>
    </source>
</evidence>
<dbReference type="EMBL" id="FUYN01000004">
    <property type="protein sequence ID" value="SKB55502.1"/>
    <property type="molecule type" value="Genomic_DNA"/>
</dbReference>
<proteinExistence type="predicted"/>
<dbReference type="Pfam" id="PF02518">
    <property type="entry name" value="HATPase_c"/>
    <property type="match status" value="1"/>
</dbReference>
<dbReference type="GO" id="GO:0005886">
    <property type="term" value="C:plasma membrane"/>
    <property type="evidence" value="ECO:0007669"/>
    <property type="project" value="TreeGrafter"/>
</dbReference>
<feature type="transmembrane region" description="Helical" evidence="11">
    <location>
        <begin position="7"/>
        <end position="26"/>
    </location>
</feature>
<evidence type="ECO:0000256" key="1">
    <source>
        <dbReference type="ARBA" id="ARBA00000085"/>
    </source>
</evidence>
<feature type="domain" description="Histidine kinase" evidence="12">
    <location>
        <begin position="246"/>
        <end position="458"/>
    </location>
</feature>
<dbReference type="SMART" id="SM00387">
    <property type="entry name" value="HATPase_c"/>
    <property type="match status" value="1"/>
</dbReference>
<evidence type="ECO:0000256" key="10">
    <source>
        <dbReference type="ARBA" id="ARBA00023136"/>
    </source>
</evidence>
<dbReference type="InterPro" id="IPR005467">
    <property type="entry name" value="His_kinase_dom"/>
</dbReference>
<dbReference type="EC" id="2.7.13.3" evidence="3"/>
<dbReference type="Gene3D" id="3.30.565.10">
    <property type="entry name" value="Histidine kinase-like ATPase, C-terminal domain"/>
    <property type="match status" value="1"/>
</dbReference>
<evidence type="ECO:0000256" key="7">
    <source>
        <dbReference type="ARBA" id="ARBA00022777"/>
    </source>
</evidence>
<dbReference type="PANTHER" id="PTHR45436">
    <property type="entry name" value="SENSOR HISTIDINE KINASE YKOH"/>
    <property type="match status" value="1"/>
</dbReference>
<evidence type="ECO:0000256" key="4">
    <source>
        <dbReference type="ARBA" id="ARBA00022553"/>
    </source>
</evidence>
<keyword evidence="6 11" id="KW-0812">Transmembrane</keyword>
<organism evidence="13 14">
    <name type="scientific">Acetoanaerobium noterae</name>
    <dbReference type="NCBI Taxonomy" id="745369"/>
    <lineage>
        <taxon>Bacteria</taxon>
        <taxon>Bacillati</taxon>
        <taxon>Bacillota</taxon>
        <taxon>Clostridia</taxon>
        <taxon>Peptostreptococcales</taxon>
        <taxon>Filifactoraceae</taxon>
        <taxon>Acetoanaerobium</taxon>
    </lineage>
</organism>
<keyword evidence="5" id="KW-0808">Transferase</keyword>
<dbReference type="AlphaFoldDB" id="A0A1T5C7E6"/>